<keyword evidence="2" id="KW-0805">Transcription regulation</keyword>
<evidence type="ECO:0000256" key="2">
    <source>
        <dbReference type="ARBA" id="ARBA00023015"/>
    </source>
</evidence>
<feature type="region of interest" description="Disordered" evidence="6">
    <location>
        <begin position="53"/>
        <end position="78"/>
    </location>
</feature>
<dbReference type="GO" id="GO:0045944">
    <property type="term" value="P:positive regulation of transcription by RNA polymerase II"/>
    <property type="evidence" value="ECO:0007669"/>
    <property type="project" value="TreeGrafter"/>
</dbReference>
<evidence type="ECO:0000313" key="9">
    <source>
        <dbReference type="Proteomes" id="UP000184073"/>
    </source>
</evidence>
<evidence type="ECO:0000256" key="5">
    <source>
        <dbReference type="ARBA" id="ARBA00023242"/>
    </source>
</evidence>
<evidence type="ECO:0000259" key="7">
    <source>
        <dbReference type="PROSITE" id="PS50048"/>
    </source>
</evidence>
<dbReference type="InterPro" id="IPR001138">
    <property type="entry name" value="Zn2Cys6_DnaBD"/>
</dbReference>
<dbReference type="Proteomes" id="UP000184073">
    <property type="component" value="Unassembled WGS sequence"/>
</dbReference>
<dbReference type="GO" id="GO:0000976">
    <property type="term" value="F:transcription cis-regulatory region binding"/>
    <property type="evidence" value="ECO:0007669"/>
    <property type="project" value="TreeGrafter"/>
</dbReference>
<dbReference type="Pfam" id="PF11951">
    <property type="entry name" value="Fungal_trans_2"/>
    <property type="match status" value="1"/>
</dbReference>
<dbReference type="GO" id="GO:0008270">
    <property type="term" value="F:zinc ion binding"/>
    <property type="evidence" value="ECO:0007669"/>
    <property type="project" value="InterPro"/>
</dbReference>
<reference evidence="9" key="1">
    <citation type="journal article" date="2017" name="Genome Biol.">
        <title>Comparative genomics reveals high biological diversity and specific adaptations in the industrially and medically important fungal genus Aspergillus.</title>
        <authorList>
            <person name="de Vries R.P."/>
            <person name="Riley R."/>
            <person name="Wiebenga A."/>
            <person name="Aguilar-Osorio G."/>
            <person name="Amillis S."/>
            <person name="Uchima C.A."/>
            <person name="Anderluh G."/>
            <person name="Asadollahi M."/>
            <person name="Askin M."/>
            <person name="Barry K."/>
            <person name="Battaglia E."/>
            <person name="Bayram O."/>
            <person name="Benocci T."/>
            <person name="Braus-Stromeyer S.A."/>
            <person name="Caldana C."/>
            <person name="Canovas D."/>
            <person name="Cerqueira G.C."/>
            <person name="Chen F."/>
            <person name="Chen W."/>
            <person name="Choi C."/>
            <person name="Clum A."/>
            <person name="Dos Santos R.A."/>
            <person name="Damasio A.R."/>
            <person name="Diallinas G."/>
            <person name="Emri T."/>
            <person name="Fekete E."/>
            <person name="Flipphi M."/>
            <person name="Freyberg S."/>
            <person name="Gallo A."/>
            <person name="Gournas C."/>
            <person name="Habgood R."/>
            <person name="Hainaut M."/>
            <person name="Harispe M.L."/>
            <person name="Henrissat B."/>
            <person name="Hilden K.S."/>
            <person name="Hope R."/>
            <person name="Hossain A."/>
            <person name="Karabika E."/>
            <person name="Karaffa L."/>
            <person name="Karanyi Z."/>
            <person name="Krasevec N."/>
            <person name="Kuo A."/>
            <person name="Kusch H."/>
            <person name="LaButti K."/>
            <person name="Lagendijk E.L."/>
            <person name="Lapidus A."/>
            <person name="Levasseur A."/>
            <person name="Lindquist E."/>
            <person name="Lipzen A."/>
            <person name="Logrieco A.F."/>
            <person name="MacCabe A."/>
            <person name="Maekelae M.R."/>
            <person name="Malavazi I."/>
            <person name="Melin P."/>
            <person name="Meyer V."/>
            <person name="Mielnichuk N."/>
            <person name="Miskei M."/>
            <person name="Molnar A.P."/>
            <person name="Mule G."/>
            <person name="Ngan C.Y."/>
            <person name="Orejas M."/>
            <person name="Orosz E."/>
            <person name="Ouedraogo J.P."/>
            <person name="Overkamp K.M."/>
            <person name="Park H.-S."/>
            <person name="Perrone G."/>
            <person name="Piumi F."/>
            <person name="Punt P.J."/>
            <person name="Ram A.F."/>
            <person name="Ramon A."/>
            <person name="Rauscher S."/>
            <person name="Record E."/>
            <person name="Riano-Pachon D.M."/>
            <person name="Robert V."/>
            <person name="Roehrig J."/>
            <person name="Ruller R."/>
            <person name="Salamov A."/>
            <person name="Salih N.S."/>
            <person name="Samson R.A."/>
            <person name="Sandor E."/>
            <person name="Sanguinetti M."/>
            <person name="Schuetze T."/>
            <person name="Sepcic K."/>
            <person name="Shelest E."/>
            <person name="Sherlock G."/>
            <person name="Sophianopoulou V."/>
            <person name="Squina F.M."/>
            <person name="Sun H."/>
            <person name="Susca A."/>
            <person name="Todd R.B."/>
            <person name="Tsang A."/>
            <person name="Unkles S.E."/>
            <person name="van de Wiele N."/>
            <person name="van Rossen-Uffink D."/>
            <person name="Oliveira J.V."/>
            <person name="Vesth T.C."/>
            <person name="Visser J."/>
            <person name="Yu J.-H."/>
            <person name="Zhou M."/>
            <person name="Andersen M.R."/>
            <person name="Archer D.B."/>
            <person name="Baker S.E."/>
            <person name="Benoit I."/>
            <person name="Brakhage A.A."/>
            <person name="Braus G.H."/>
            <person name="Fischer R."/>
            <person name="Frisvad J.C."/>
            <person name="Goldman G.H."/>
            <person name="Houbraken J."/>
            <person name="Oakley B."/>
            <person name="Pocsi I."/>
            <person name="Scazzocchio C."/>
            <person name="Seiboth B."/>
            <person name="vanKuyk P.A."/>
            <person name="Wortman J."/>
            <person name="Dyer P.S."/>
            <person name="Grigoriev I.V."/>
        </authorList>
    </citation>
    <scope>NUCLEOTIDE SEQUENCE [LARGE SCALE GENOMIC DNA]</scope>
    <source>
        <strain evidence="9">CBS 583.65</strain>
    </source>
</reference>
<dbReference type="AlphaFoldDB" id="A0A1L9PQS9"/>
<dbReference type="PROSITE" id="PS50048">
    <property type="entry name" value="ZN2_CY6_FUNGAL_2"/>
    <property type="match status" value="1"/>
</dbReference>
<keyword evidence="9" id="KW-1185">Reference proteome</keyword>
<dbReference type="GeneID" id="63728313"/>
<protein>
    <recommendedName>
        <fullName evidence="7">Zn(2)-C6 fungal-type domain-containing protein</fullName>
    </recommendedName>
</protein>
<proteinExistence type="predicted"/>
<dbReference type="InterPro" id="IPR036864">
    <property type="entry name" value="Zn2-C6_fun-type_DNA-bd_sf"/>
</dbReference>
<evidence type="ECO:0000256" key="6">
    <source>
        <dbReference type="SAM" id="MobiDB-lite"/>
    </source>
</evidence>
<feature type="domain" description="Zn(2)-C6 fungal-type" evidence="7">
    <location>
        <begin position="21"/>
        <end position="51"/>
    </location>
</feature>
<organism evidence="8 9">
    <name type="scientific">Aspergillus versicolor CBS 583.65</name>
    <dbReference type="NCBI Taxonomy" id="1036611"/>
    <lineage>
        <taxon>Eukaryota</taxon>
        <taxon>Fungi</taxon>
        <taxon>Dikarya</taxon>
        <taxon>Ascomycota</taxon>
        <taxon>Pezizomycotina</taxon>
        <taxon>Eurotiomycetes</taxon>
        <taxon>Eurotiomycetidae</taxon>
        <taxon>Eurotiales</taxon>
        <taxon>Aspergillaceae</taxon>
        <taxon>Aspergillus</taxon>
        <taxon>Aspergillus subgen. Nidulantes</taxon>
    </lineage>
</organism>
<dbReference type="GO" id="GO:0000981">
    <property type="term" value="F:DNA-binding transcription factor activity, RNA polymerase II-specific"/>
    <property type="evidence" value="ECO:0007669"/>
    <property type="project" value="InterPro"/>
</dbReference>
<keyword evidence="4" id="KW-0804">Transcription</keyword>
<dbReference type="InterPro" id="IPR021858">
    <property type="entry name" value="Fun_TF"/>
</dbReference>
<sequence>MNHVPRPLHPRRLQHRRSRNGCLTCKRRKVRCNEEKPLCYHCRRLHLDCLWKDPDGDSQRRSPSARERTPEQPSPPQFFDFEQSIGTGTIDAAPFQDLFLPVFSDFAPDLNLQDEVLLGNPSPAPSIDIHNGDTLQLEIPPILDPIENGPKGTSAQAMLNSLARSSSMVRDSMAAFATIRASPGNTTGDYQEYYEKAANRLSQRLQQPAGSRIEGGELRYSLATIFFLTYVDLLTGRLDLAYSNLAWAHRAIQVTGMNTLGSIEQRILSWIRLLDARAAAAGGEGLLVNDTIHCPPTPTSTSASSTPRIPDPTPDGGSQDVIYDILCQPGIAFYQQVQTITGRITRIAHIHRSRGSVEDETEVMAIAANILHDLGALYDRRPALMDYAVTGNISALAEPLASGIIRSFQTYVANFYACYIHLHRVAHRHLARSKAVDTALEKIKEILHLMVAKNESIPVNMLWPLFLWGSEEDDPEECQWILTTIQGLHHVASNSSMAAGALGEIQRRQREAGGRVDIRSVCLELFNTTFAIV</sequence>
<gene>
    <name evidence="8" type="ORF">ASPVEDRAFT_43359</name>
</gene>
<dbReference type="GO" id="GO:0005634">
    <property type="term" value="C:nucleus"/>
    <property type="evidence" value="ECO:0007669"/>
    <property type="project" value="UniProtKB-SubCell"/>
</dbReference>
<evidence type="ECO:0000256" key="1">
    <source>
        <dbReference type="ARBA" id="ARBA00004123"/>
    </source>
</evidence>
<dbReference type="Gene3D" id="4.10.240.10">
    <property type="entry name" value="Zn(2)-C6 fungal-type DNA-binding domain"/>
    <property type="match status" value="1"/>
</dbReference>
<dbReference type="PANTHER" id="PTHR37534">
    <property type="entry name" value="TRANSCRIPTIONAL ACTIVATOR PROTEIN UGA3"/>
    <property type="match status" value="1"/>
</dbReference>
<dbReference type="VEuPathDB" id="FungiDB:ASPVEDRAFT_43359"/>
<name>A0A1L9PQS9_ASPVE</name>
<dbReference type="OrthoDB" id="648861at2759"/>
<dbReference type="CDD" id="cd00067">
    <property type="entry name" value="GAL4"/>
    <property type="match status" value="1"/>
</dbReference>
<evidence type="ECO:0000256" key="3">
    <source>
        <dbReference type="ARBA" id="ARBA00023125"/>
    </source>
</evidence>
<evidence type="ECO:0000313" key="8">
    <source>
        <dbReference type="EMBL" id="OJJ03860.1"/>
    </source>
</evidence>
<dbReference type="RefSeq" id="XP_040669622.1">
    <property type="nucleotide sequence ID" value="XM_040812802.1"/>
</dbReference>
<accession>A0A1L9PQS9</accession>
<dbReference type="Pfam" id="PF00172">
    <property type="entry name" value="Zn_clus"/>
    <property type="match status" value="1"/>
</dbReference>
<dbReference type="SMART" id="SM00066">
    <property type="entry name" value="GAL4"/>
    <property type="match status" value="1"/>
</dbReference>
<dbReference type="PANTHER" id="PTHR37534:SF49">
    <property type="entry name" value="LYSINE BIOSYNTHESIS REGULATORY PROTEIN LYS14"/>
    <property type="match status" value="1"/>
</dbReference>
<evidence type="ECO:0000256" key="4">
    <source>
        <dbReference type="ARBA" id="ARBA00023163"/>
    </source>
</evidence>
<keyword evidence="3" id="KW-0238">DNA-binding</keyword>
<dbReference type="EMBL" id="KV878131">
    <property type="protein sequence ID" value="OJJ03860.1"/>
    <property type="molecule type" value="Genomic_DNA"/>
</dbReference>
<feature type="compositionally biased region" description="Basic and acidic residues" evidence="6">
    <location>
        <begin position="53"/>
        <end position="70"/>
    </location>
</feature>
<dbReference type="PROSITE" id="PS00463">
    <property type="entry name" value="ZN2_CY6_FUNGAL_1"/>
    <property type="match status" value="1"/>
</dbReference>
<dbReference type="STRING" id="1036611.A0A1L9PQS9"/>
<comment type="subcellular location">
    <subcellularLocation>
        <location evidence="1">Nucleus</location>
    </subcellularLocation>
</comment>
<dbReference type="SUPFAM" id="SSF57701">
    <property type="entry name" value="Zn2/Cys6 DNA-binding domain"/>
    <property type="match status" value="1"/>
</dbReference>
<keyword evidence="5" id="KW-0539">Nucleus</keyword>